<sequence length="99" mass="11621">MRSVGSNISARLYYHLELRRVQSLPVNFVIRSSESLPRWVRSSTSLMDLMQKWDEYQRQLMPGLFCINLNMKASLYHHEEPELPQLPMDPDSLIMVEVA</sequence>
<reference evidence="1" key="1">
    <citation type="submission" date="2022-03" db="EMBL/GenBank/DDBJ databases">
        <authorList>
            <person name="Alioto T."/>
            <person name="Alioto T."/>
            <person name="Gomez Garrido J."/>
        </authorList>
    </citation>
    <scope>NUCLEOTIDE SEQUENCE</scope>
</reference>
<accession>A0AAD1TIY8</accession>
<dbReference type="EMBL" id="OW240923">
    <property type="protein sequence ID" value="CAH2325359.1"/>
    <property type="molecule type" value="Genomic_DNA"/>
</dbReference>
<evidence type="ECO:0000313" key="2">
    <source>
        <dbReference type="Proteomes" id="UP001295444"/>
    </source>
</evidence>
<evidence type="ECO:0000313" key="1">
    <source>
        <dbReference type="EMBL" id="CAH2325359.1"/>
    </source>
</evidence>
<protein>
    <submittedName>
        <fullName evidence="1">Patatin-like phospholipase domain-containing 2</fullName>
    </submittedName>
</protein>
<proteinExistence type="predicted"/>
<gene>
    <name evidence="1" type="ORF">PECUL_23A020860</name>
</gene>
<dbReference type="Proteomes" id="UP001295444">
    <property type="component" value="Chromosome 12"/>
</dbReference>
<organism evidence="1 2">
    <name type="scientific">Pelobates cultripes</name>
    <name type="common">Western spadefoot toad</name>
    <dbReference type="NCBI Taxonomy" id="61616"/>
    <lineage>
        <taxon>Eukaryota</taxon>
        <taxon>Metazoa</taxon>
        <taxon>Chordata</taxon>
        <taxon>Craniata</taxon>
        <taxon>Vertebrata</taxon>
        <taxon>Euteleostomi</taxon>
        <taxon>Amphibia</taxon>
        <taxon>Batrachia</taxon>
        <taxon>Anura</taxon>
        <taxon>Pelobatoidea</taxon>
        <taxon>Pelobatidae</taxon>
        <taxon>Pelobates</taxon>
    </lineage>
</organism>
<dbReference type="AlphaFoldDB" id="A0AAD1TIY8"/>
<keyword evidence="2" id="KW-1185">Reference proteome</keyword>
<name>A0AAD1TIY8_PELCU</name>